<protein>
    <recommendedName>
        <fullName evidence="2">RING-type E3 ubiquitin transferase</fullName>
        <ecNumber evidence="2">2.3.2.27</ecNumber>
    </recommendedName>
</protein>
<dbReference type="OrthoDB" id="1742488at2759"/>
<dbReference type="EC" id="2.3.2.27" evidence="2"/>
<dbReference type="InterPro" id="IPR039525">
    <property type="entry name" value="RNF126-like_zinc-ribbon"/>
</dbReference>
<evidence type="ECO:0000256" key="6">
    <source>
        <dbReference type="ARBA" id="ARBA00022786"/>
    </source>
</evidence>
<keyword evidence="5" id="KW-0863">Zinc-finger</keyword>
<evidence type="ECO:0000259" key="8">
    <source>
        <dbReference type="Pfam" id="PF14369"/>
    </source>
</evidence>
<sequence>MSKRETELRVEEEAMAARYWCHMCRQAVDPIINAEIKCPYCGTGFVEETSEEINGGGSSKAA</sequence>
<keyword evidence="10" id="KW-1185">Reference proteome</keyword>
<evidence type="ECO:0000256" key="2">
    <source>
        <dbReference type="ARBA" id="ARBA00012483"/>
    </source>
</evidence>
<dbReference type="InterPro" id="IPR029040">
    <property type="entry name" value="RPABC4/Spt4"/>
</dbReference>
<accession>A0A8X7UZD0</accession>
<proteinExistence type="predicted"/>
<dbReference type="AlphaFoldDB" id="A0A8X7UZD0"/>
<gene>
    <name evidence="9" type="ORF">Bca52824_034342</name>
</gene>
<dbReference type="SUPFAM" id="SSF63393">
    <property type="entry name" value="RNA polymerase subunits"/>
    <property type="match status" value="1"/>
</dbReference>
<keyword evidence="6" id="KW-0833">Ubl conjugation pathway</keyword>
<feature type="domain" description="E3 ubiquitin-protein ligase RNF126-like zinc-ribbon" evidence="8">
    <location>
        <begin position="18"/>
        <end position="48"/>
    </location>
</feature>
<organism evidence="9 10">
    <name type="scientific">Brassica carinata</name>
    <name type="common">Ethiopian mustard</name>
    <name type="synonym">Abyssinian cabbage</name>
    <dbReference type="NCBI Taxonomy" id="52824"/>
    <lineage>
        <taxon>Eukaryota</taxon>
        <taxon>Viridiplantae</taxon>
        <taxon>Streptophyta</taxon>
        <taxon>Embryophyta</taxon>
        <taxon>Tracheophyta</taxon>
        <taxon>Spermatophyta</taxon>
        <taxon>Magnoliopsida</taxon>
        <taxon>eudicotyledons</taxon>
        <taxon>Gunneridae</taxon>
        <taxon>Pentapetalae</taxon>
        <taxon>rosids</taxon>
        <taxon>malvids</taxon>
        <taxon>Brassicales</taxon>
        <taxon>Brassicaceae</taxon>
        <taxon>Brassiceae</taxon>
        <taxon>Brassica</taxon>
    </lineage>
</organism>
<dbReference type="GO" id="GO:0008270">
    <property type="term" value="F:zinc ion binding"/>
    <property type="evidence" value="ECO:0007669"/>
    <property type="project" value="UniProtKB-KW"/>
</dbReference>
<keyword evidence="4" id="KW-0479">Metal-binding</keyword>
<dbReference type="Proteomes" id="UP000886595">
    <property type="component" value="Unassembled WGS sequence"/>
</dbReference>
<keyword evidence="3" id="KW-0808">Transferase</keyword>
<evidence type="ECO:0000256" key="1">
    <source>
        <dbReference type="ARBA" id="ARBA00000900"/>
    </source>
</evidence>
<dbReference type="GO" id="GO:0061630">
    <property type="term" value="F:ubiquitin protein ligase activity"/>
    <property type="evidence" value="ECO:0007669"/>
    <property type="project" value="UniProtKB-EC"/>
</dbReference>
<evidence type="ECO:0000256" key="4">
    <source>
        <dbReference type="ARBA" id="ARBA00022723"/>
    </source>
</evidence>
<keyword evidence="7" id="KW-0862">Zinc</keyword>
<name>A0A8X7UZD0_BRACI</name>
<evidence type="ECO:0000313" key="9">
    <source>
        <dbReference type="EMBL" id="KAG2297870.1"/>
    </source>
</evidence>
<evidence type="ECO:0000313" key="10">
    <source>
        <dbReference type="Proteomes" id="UP000886595"/>
    </source>
</evidence>
<dbReference type="Pfam" id="PF14369">
    <property type="entry name" value="Zn_ribbon_19"/>
    <property type="match status" value="1"/>
</dbReference>
<comment type="catalytic activity">
    <reaction evidence="1">
        <text>S-ubiquitinyl-[E2 ubiquitin-conjugating enzyme]-L-cysteine + [acceptor protein]-L-lysine = [E2 ubiquitin-conjugating enzyme]-L-cysteine + N(6)-ubiquitinyl-[acceptor protein]-L-lysine.</text>
        <dbReference type="EC" id="2.3.2.27"/>
    </reaction>
</comment>
<comment type="caution">
    <text evidence="9">The sequence shown here is derived from an EMBL/GenBank/DDBJ whole genome shotgun (WGS) entry which is preliminary data.</text>
</comment>
<evidence type="ECO:0000256" key="3">
    <source>
        <dbReference type="ARBA" id="ARBA00022679"/>
    </source>
</evidence>
<reference evidence="9 10" key="1">
    <citation type="submission" date="2020-02" db="EMBL/GenBank/DDBJ databases">
        <authorList>
            <person name="Ma Q."/>
            <person name="Huang Y."/>
            <person name="Song X."/>
            <person name="Pei D."/>
        </authorList>
    </citation>
    <scope>NUCLEOTIDE SEQUENCE [LARGE SCALE GENOMIC DNA]</scope>
    <source>
        <strain evidence="9">Sxm20200214</strain>
        <tissue evidence="9">Leaf</tissue>
    </source>
</reference>
<evidence type="ECO:0000256" key="7">
    <source>
        <dbReference type="ARBA" id="ARBA00022833"/>
    </source>
</evidence>
<dbReference type="EMBL" id="JAAMPC010000008">
    <property type="protein sequence ID" value="KAG2297870.1"/>
    <property type="molecule type" value="Genomic_DNA"/>
</dbReference>
<evidence type="ECO:0000256" key="5">
    <source>
        <dbReference type="ARBA" id="ARBA00022771"/>
    </source>
</evidence>